<feature type="non-terminal residue" evidence="1">
    <location>
        <position position="63"/>
    </location>
</feature>
<dbReference type="AlphaFoldDB" id="A0A0V1M5W7"/>
<accession>A0A0V1M5W7</accession>
<evidence type="ECO:0000313" key="1">
    <source>
        <dbReference type="EMBL" id="KRZ67174.1"/>
    </source>
</evidence>
<evidence type="ECO:0000313" key="2">
    <source>
        <dbReference type="Proteomes" id="UP000054843"/>
    </source>
</evidence>
<comment type="caution">
    <text evidence="1">The sequence shown here is derived from an EMBL/GenBank/DDBJ whole genome shotgun (WGS) entry which is preliminary data.</text>
</comment>
<sequence length="63" mass="7405">MVEHFLKQKMNLEKENEFPSVVAFHLAEDERQGIRSQSIHHYLMQVLSYEAQVKTLQSAIPLH</sequence>
<gene>
    <name evidence="1" type="ORF">T10_7781</name>
</gene>
<protein>
    <submittedName>
        <fullName evidence="1">Uncharacterized protein</fullName>
    </submittedName>
</protein>
<dbReference type="EMBL" id="JYDO01000207">
    <property type="protein sequence ID" value="KRZ67174.1"/>
    <property type="molecule type" value="Genomic_DNA"/>
</dbReference>
<organism evidence="1 2">
    <name type="scientific">Trichinella papuae</name>
    <dbReference type="NCBI Taxonomy" id="268474"/>
    <lineage>
        <taxon>Eukaryota</taxon>
        <taxon>Metazoa</taxon>
        <taxon>Ecdysozoa</taxon>
        <taxon>Nematoda</taxon>
        <taxon>Enoplea</taxon>
        <taxon>Dorylaimia</taxon>
        <taxon>Trichinellida</taxon>
        <taxon>Trichinellidae</taxon>
        <taxon>Trichinella</taxon>
    </lineage>
</organism>
<keyword evidence="2" id="KW-1185">Reference proteome</keyword>
<name>A0A0V1M5W7_9BILA</name>
<reference evidence="1 2" key="1">
    <citation type="submission" date="2015-01" db="EMBL/GenBank/DDBJ databases">
        <title>Evolution of Trichinella species and genotypes.</title>
        <authorList>
            <person name="Korhonen P.K."/>
            <person name="Edoardo P."/>
            <person name="Giuseppe L.R."/>
            <person name="Gasser R.B."/>
        </authorList>
    </citation>
    <scope>NUCLEOTIDE SEQUENCE [LARGE SCALE GENOMIC DNA]</scope>
    <source>
        <strain evidence="1">ISS1980</strain>
    </source>
</reference>
<dbReference type="Proteomes" id="UP000054843">
    <property type="component" value="Unassembled WGS sequence"/>
</dbReference>
<proteinExistence type="predicted"/>